<protein>
    <submittedName>
        <fullName evidence="2">Uncharacterized protein</fullName>
    </submittedName>
</protein>
<feature type="region of interest" description="Disordered" evidence="1">
    <location>
        <begin position="318"/>
        <end position="344"/>
    </location>
</feature>
<feature type="compositionally biased region" description="Low complexity" evidence="1">
    <location>
        <begin position="330"/>
        <end position="339"/>
    </location>
</feature>
<evidence type="ECO:0000313" key="3">
    <source>
        <dbReference type="Proteomes" id="UP001189429"/>
    </source>
</evidence>
<keyword evidence="3" id="KW-1185">Reference proteome</keyword>
<dbReference type="EMBL" id="CAUYUJ010014638">
    <property type="protein sequence ID" value="CAK0844160.1"/>
    <property type="molecule type" value="Genomic_DNA"/>
</dbReference>
<gene>
    <name evidence="2" type="ORF">PCOR1329_LOCUS38322</name>
</gene>
<dbReference type="Proteomes" id="UP001189429">
    <property type="component" value="Unassembled WGS sequence"/>
</dbReference>
<feature type="compositionally biased region" description="Low complexity" evidence="1">
    <location>
        <begin position="275"/>
        <end position="304"/>
    </location>
</feature>
<accession>A0ABN9TG94</accession>
<organism evidence="2 3">
    <name type="scientific">Prorocentrum cordatum</name>
    <dbReference type="NCBI Taxonomy" id="2364126"/>
    <lineage>
        <taxon>Eukaryota</taxon>
        <taxon>Sar</taxon>
        <taxon>Alveolata</taxon>
        <taxon>Dinophyceae</taxon>
        <taxon>Prorocentrales</taxon>
        <taxon>Prorocentraceae</taxon>
        <taxon>Prorocentrum</taxon>
    </lineage>
</organism>
<comment type="caution">
    <text evidence="2">The sequence shown here is derived from an EMBL/GenBank/DDBJ whole genome shotgun (WGS) entry which is preliminary data.</text>
</comment>
<name>A0ABN9TG94_9DINO</name>
<evidence type="ECO:0000256" key="1">
    <source>
        <dbReference type="SAM" id="MobiDB-lite"/>
    </source>
</evidence>
<evidence type="ECO:0000313" key="2">
    <source>
        <dbReference type="EMBL" id="CAK0844160.1"/>
    </source>
</evidence>
<feature type="region of interest" description="Disordered" evidence="1">
    <location>
        <begin position="274"/>
        <end position="304"/>
    </location>
</feature>
<feature type="region of interest" description="Disordered" evidence="1">
    <location>
        <begin position="1"/>
        <end position="32"/>
    </location>
</feature>
<reference evidence="2" key="1">
    <citation type="submission" date="2023-10" db="EMBL/GenBank/DDBJ databases">
        <authorList>
            <person name="Chen Y."/>
            <person name="Shah S."/>
            <person name="Dougan E. K."/>
            <person name="Thang M."/>
            <person name="Chan C."/>
        </authorList>
    </citation>
    <scope>NUCLEOTIDE SEQUENCE [LARGE SCALE GENOMIC DNA]</scope>
</reference>
<sequence length="1081" mass="117827">MGKRGDHNAKPPQKVPCGQGRRRRGSQDASAAAAHSAASALARLAAPDSFQCGTCDVTDVSMAVQDATVPTCTTCFDRYCKGFTQFGSLEKVQEGVNEEGSHIHGCWEESKRIEKGEAAKSFFPTAVNEGSQFIIAVVKPMVGITRGQLVSDVLHEEPEALGIKLQDLPDHEGNTYKGILVPNPQRPYLEYNVTNEIYANMIAHKMAPDQQTFDAQALGTYDHLSQGLSTTGKFKPICVKARTEAYTIDSLIARAENYRKTQAEIERRAKEAEDAAVAASGESSFGGSPSPAAPQQGALAAGSGPQLNPAAMACSRSVVAPSECRPPRTPGARPRGGARSVMSDAKKSEVEELVDRRISALDTSRCWSGAAMGRELRWARESHEGIMEASPTPEDSETADKLKEHISVCDAICGIVEKPLREIPKSKLDSFLNTLEKYNEDMPSKWKLDNLKVGDLLKKPDMCMQDFFYMIAPWEVQHAEGNGSLTYRPTYPRVITLDGSQADKISQCDAFFTEALNHHIHAGEGGRSQLVQFCTSCLDWIDNNCPEDEAFDDVVNTMAQCLKALLCIASPDKIAYHDSITKMGEAKSQCPGQACLRHLNLSVKRSEFYTSLRAVRDECTQYYTKTQEHWPEVCSLLSKMEQCKTVAEFVQSGNMAIALNKVAMFAMYCRPGSIDGFKSKLTALFEKYLADLPQGDPSNDPNGKALTARLAETKALVTAAKIGLPEKHSVWAKALSDIQKQESSVNKFNASQGLGQLASALNADALADDATRLSVIPVIESVLAAGGRGVEAHRGSGAAIFQHVLDGIAMNCTQPDHAESYCDILLKLAEAEWLTDASGTKLKAATDMIKNWAPLNTHVASWDGLASDDESRLRHGNAKNIIQGMIATLKAIKSAGMVSGMGGLETDATNAGQKTETASLVAKTSTIRVLSEKTNVLRPISRGGDDEGDPWDCGMPDGNGGIEEVLERAFETIMLIDGSAYQEKIDAVQHAFEEALEWSEVFEYQVDTSVIDDANKVLWNAMATKYTALLIRTYKENSSNPPKLRREINNYRKQIKEQSGVEKAMRQDVMEWASKMCSLKG</sequence>
<proteinExistence type="predicted"/>